<evidence type="ECO:0000256" key="2">
    <source>
        <dbReference type="ARBA" id="ARBA00008017"/>
    </source>
</evidence>
<dbReference type="InterPro" id="IPR045275">
    <property type="entry name" value="MscS_archaea/bacteria_type"/>
</dbReference>
<keyword evidence="4" id="KW-0812">Transmembrane</keyword>
<dbReference type="SUPFAM" id="SSF82689">
    <property type="entry name" value="Mechanosensitive channel protein MscS (YggB), C-terminal domain"/>
    <property type="match status" value="1"/>
</dbReference>
<feature type="non-terminal residue" evidence="10">
    <location>
        <position position="1"/>
    </location>
</feature>
<evidence type="ECO:0000259" key="8">
    <source>
        <dbReference type="Pfam" id="PF00924"/>
    </source>
</evidence>
<evidence type="ECO:0000256" key="4">
    <source>
        <dbReference type="ARBA" id="ARBA00022692"/>
    </source>
</evidence>
<evidence type="ECO:0000256" key="1">
    <source>
        <dbReference type="ARBA" id="ARBA00004651"/>
    </source>
</evidence>
<evidence type="ECO:0000313" key="10">
    <source>
        <dbReference type="EMBL" id="HEC07676.1"/>
    </source>
</evidence>
<keyword evidence="7" id="KW-0813">Transport</keyword>
<sequence>GERVLLSGHDGFVREIGVRSTRLETLNGRMVTLPNSQVANECIENISSEPSRKMTLDLGLTYDTSHERMQQAMDILRDIAADNENLEERVVTAFTAFNDFALNIRFIYYIRKGQSVFGVQTQINLEILRCFNEAGLEFAFPTQTIYTIPAEAG</sequence>
<evidence type="ECO:0000256" key="7">
    <source>
        <dbReference type="RuleBase" id="RU369025"/>
    </source>
</evidence>
<keyword evidence="7" id="KW-0407">Ion channel</keyword>
<organism evidence="10">
    <name type="scientific">Thiolapillus brandeum</name>
    <dbReference type="NCBI Taxonomy" id="1076588"/>
    <lineage>
        <taxon>Bacteria</taxon>
        <taxon>Pseudomonadati</taxon>
        <taxon>Pseudomonadota</taxon>
        <taxon>Gammaproteobacteria</taxon>
        <taxon>Chromatiales</taxon>
        <taxon>Sedimenticolaceae</taxon>
        <taxon>Thiolapillus</taxon>
    </lineage>
</organism>
<dbReference type="InterPro" id="IPR011066">
    <property type="entry name" value="MscS_channel_C_sf"/>
</dbReference>
<keyword evidence="5" id="KW-1133">Transmembrane helix</keyword>
<comment type="caution">
    <text evidence="10">The sequence shown here is derived from an EMBL/GenBank/DDBJ whole genome shotgun (WGS) entry which is preliminary data.</text>
</comment>
<feature type="domain" description="Mechanosensitive ion channel MscS C-terminal" evidence="9">
    <location>
        <begin position="55"/>
        <end position="138"/>
    </location>
</feature>
<dbReference type="SUPFAM" id="SSF50182">
    <property type="entry name" value="Sm-like ribonucleoproteins"/>
    <property type="match status" value="1"/>
</dbReference>
<evidence type="ECO:0000256" key="6">
    <source>
        <dbReference type="ARBA" id="ARBA00023136"/>
    </source>
</evidence>
<protein>
    <recommendedName>
        <fullName evidence="7">Small-conductance mechanosensitive channel</fullName>
    </recommendedName>
</protein>
<dbReference type="PANTHER" id="PTHR30221">
    <property type="entry name" value="SMALL-CONDUCTANCE MECHANOSENSITIVE CHANNEL"/>
    <property type="match status" value="1"/>
</dbReference>
<dbReference type="Proteomes" id="UP000886339">
    <property type="component" value="Unassembled WGS sequence"/>
</dbReference>
<dbReference type="GO" id="GO:0005886">
    <property type="term" value="C:plasma membrane"/>
    <property type="evidence" value="ECO:0007669"/>
    <property type="project" value="UniProtKB-SubCell"/>
</dbReference>
<evidence type="ECO:0000259" key="9">
    <source>
        <dbReference type="Pfam" id="PF21082"/>
    </source>
</evidence>
<dbReference type="Pfam" id="PF00924">
    <property type="entry name" value="MS_channel_2nd"/>
    <property type="match status" value="1"/>
</dbReference>
<dbReference type="InterPro" id="IPR006685">
    <property type="entry name" value="MscS_channel_2nd"/>
</dbReference>
<dbReference type="InterPro" id="IPR010920">
    <property type="entry name" value="LSM_dom_sf"/>
</dbReference>
<dbReference type="EMBL" id="DRLF01000430">
    <property type="protein sequence ID" value="HEC07676.1"/>
    <property type="molecule type" value="Genomic_DNA"/>
</dbReference>
<dbReference type="InterPro" id="IPR049278">
    <property type="entry name" value="MS_channel_C"/>
</dbReference>
<dbReference type="InterPro" id="IPR023408">
    <property type="entry name" value="MscS_beta-dom_sf"/>
</dbReference>
<reference evidence="10" key="1">
    <citation type="journal article" date="2020" name="mSystems">
        <title>Genome- and Community-Level Interaction Insights into Carbon Utilization and Element Cycling Functions of Hydrothermarchaeota in Hydrothermal Sediment.</title>
        <authorList>
            <person name="Zhou Z."/>
            <person name="Liu Y."/>
            <person name="Xu W."/>
            <person name="Pan J."/>
            <person name="Luo Z.H."/>
            <person name="Li M."/>
        </authorList>
    </citation>
    <scope>NUCLEOTIDE SEQUENCE [LARGE SCALE GENOMIC DNA]</scope>
    <source>
        <strain evidence="10">HyVt-458</strain>
    </source>
</reference>
<keyword evidence="6" id="KW-0472">Membrane</keyword>
<comment type="subunit">
    <text evidence="7">Homoheptamer.</text>
</comment>
<comment type="subcellular location">
    <subcellularLocation>
        <location evidence="7">Cell inner membrane</location>
        <topology evidence="7">Multi-pass membrane protein</topology>
    </subcellularLocation>
    <subcellularLocation>
        <location evidence="1">Cell membrane</location>
        <topology evidence="1">Multi-pass membrane protein</topology>
    </subcellularLocation>
</comment>
<gene>
    <name evidence="10" type="ORF">ENJ12_12535</name>
</gene>
<keyword evidence="7" id="KW-0406">Ion transport</keyword>
<feature type="domain" description="Mechanosensitive ion channel MscS" evidence="8">
    <location>
        <begin position="1"/>
        <end position="47"/>
    </location>
</feature>
<proteinExistence type="inferred from homology"/>
<accession>A0A831RV78</accession>
<comment type="function">
    <text evidence="7">Mechanosensitive channel that participates in the regulation of osmotic pressure changes within the cell, opening in response to stretch forces in the membrane lipid bilayer, without the need for other proteins. Contributes to normal resistance to hypoosmotic shock. Forms an ion channel of 1.0 nanosiemens conductance with a slight preference for anions.</text>
</comment>
<dbReference type="Pfam" id="PF21082">
    <property type="entry name" value="MS_channel_3rd"/>
    <property type="match status" value="1"/>
</dbReference>
<dbReference type="Gene3D" id="2.30.30.60">
    <property type="match status" value="1"/>
</dbReference>
<dbReference type="GO" id="GO:0008381">
    <property type="term" value="F:mechanosensitive monoatomic ion channel activity"/>
    <property type="evidence" value="ECO:0007669"/>
    <property type="project" value="InterPro"/>
</dbReference>
<dbReference type="PANTHER" id="PTHR30221:SF1">
    <property type="entry name" value="SMALL-CONDUCTANCE MECHANOSENSITIVE CHANNEL"/>
    <property type="match status" value="1"/>
</dbReference>
<keyword evidence="7" id="KW-0997">Cell inner membrane</keyword>
<dbReference type="Gene3D" id="3.30.70.100">
    <property type="match status" value="1"/>
</dbReference>
<evidence type="ECO:0000256" key="5">
    <source>
        <dbReference type="ARBA" id="ARBA00022989"/>
    </source>
</evidence>
<dbReference type="AlphaFoldDB" id="A0A831RV78"/>
<name>A0A831RV78_9GAMM</name>
<evidence type="ECO:0000256" key="3">
    <source>
        <dbReference type="ARBA" id="ARBA00022475"/>
    </source>
</evidence>
<comment type="similarity">
    <text evidence="2 7">Belongs to the MscS (TC 1.A.23) family.</text>
</comment>
<keyword evidence="3" id="KW-1003">Cell membrane</keyword>